<dbReference type="EMBL" id="CP026254">
    <property type="protein sequence ID" value="AWP11351.1"/>
    <property type="molecule type" value="Genomic_DNA"/>
</dbReference>
<dbReference type="AlphaFoldDB" id="A0A2U9C422"/>
<sequence length="98" mass="10780">MKTRISDALDTFFKKAAEELKLEKLLRHRCAAANGETSVRCAPPLTGVQWWEQLEDAYDRAGRETRVGEVTLISVNLAIVISKAHWSGGSPKGTGPEN</sequence>
<reference evidence="1 2" key="1">
    <citation type="submission" date="2017-12" db="EMBL/GenBank/DDBJ databases">
        <title>Integrating genomic resources of turbot (Scophthalmus maximus) in depth evaluation of genetic and physical mapping variation across individuals.</title>
        <authorList>
            <person name="Martinez P."/>
        </authorList>
    </citation>
    <scope>NUCLEOTIDE SEQUENCE [LARGE SCALE GENOMIC DNA]</scope>
</reference>
<accession>A0A2U9C422</accession>
<evidence type="ECO:0000313" key="2">
    <source>
        <dbReference type="Proteomes" id="UP000246464"/>
    </source>
</evidence>
<name>A0A2U9C422_SCOMX</name>
<organism evidence="1 2">
    <name type="scientific">Scophthalmus maximus</name>
    <name type="common">Turbot</name>
    <name type="synonym">Psetta maxima</name>
    <dbReference type="NCBI Taxonomy" id="52904"/>
    <lineage>
        <taxon>Eukaryota</taxon>
        <taxon>Metazoa</taxon>
        <taxon>Chordata</taxon>
        <taxon>Craniata</taxon>
        <taxon>Vertebrata</taxon>
        <taxon>Euteleostomi</taxon>
        <taxon>Actinopterygii</taxon>
        <taxon>Neopterygii</taxon>
        <taxon>Teleostei</taxon>
        <taxon>Neoteleostei</taxon>
        <taxon>Acanthomorphata</taxon>
        <taxon>Carangaria</taxon>
        <taxon>Pleuronectiformes</taxon>
        <taxon>Pleuronectoidei</taxon>
        <taxon>Scophthalmidae</taxon>
        <taxon>Scophthalmus</taxon>
    </lineage>
</organism>
<evidence type="ECO:0000313" key="1">
    <source>
        <dbReference type="EMBL" id="AWP11351.1"/>
    </source>
</evidence>
<keyword evidence="2" id="KW-1185">Reference proteome</keyword>
<gene>
    <name evidence="1" type="ORF">SMAX5B_013529</name>
</gene>
<protein>
    <submittedName>
        <fullName evidence="1">Uncharacterized protein</fullName>
    </submittedName>
</protein>
<dbReference type="Proteomes" id="UP000246464">
    <property type="component" value="Chromosome 12"/>
</dbReference>
<proteinExistence type="predicted"/>